<name>A0AAN8S008_9PEZI</name>
<evidence type="ECO:0000256" key="1">
    <source>
        <dbReference type="PROSITE-ProRule" id="PRU00042"/>
    </source>
</evidence>
<sequence length="90" mass="10327">METHLRRGDHSRQNDEGLNLNPNSADENGKMELATDEEIYYTCRRCGKEFLVLSGLVQHIESQACKEGRRWAVDHRGIKWEAMVKAIGII</sequence>
<keyword evidence="1" id="KW-0863">Zinc-finger</keyword>
<dbReference type="GO" id="GO:0008270">
    <property type="term" value="F:zinc ion binding"/>
    <property type="evidence" value="ECO:0007669"/>
    <property type="project" value="UniProtKB-KW"/>
</dbReference>
<organism evidence="4 5">
    <name type="scientific">Arthrobotrys conoides</name>
    <dbReference type="NCBI Taxonomy" id="74498"/>
    <lineage>
        <taxon>Eukaryota</taxon>
        <taxon>Fungi</taxon>
        <taxon>Dikarya</taxon>
        <taxon>Ascomycota</taxon>
        <taxon>Pezizomycotina</taxon>
        <taxon>Orbiliomycetes</taxon>
        <taxon>Orbiliales</taxon>
        <taxon>Orbiliaceae</taxon>
        <taxon>Arthrobotrys</taxon>
    </lineage>
</organism>
<dbReference type="AlphaFoldDB" id="A0AAN8S008"/>
<proteinExistence type="predicted"/>
<dbReference type="InterPro" id="IPR013087">
    <property type="entry name" value="Znf_C2H2_type"/>
</dbReference>
<dbReference type="PROSITE" id="PS50157">
    <property type="entry name" value="ZINC_FINGER_C2H2_2"/>
    <property type="match status" value="1"/>
</dbReference>
<evidence type="ECO:0000313" key="4">
    <source>
        <dbReference type="EMBL" id="KAK6515607.1"/>
    </source>
</evidence>
<feature type="domain" description="C2H2-type" evidence="3">
    <location>
        <begin position="41"/>
        <end position="68"/>
    </location>
</feature>
<feature type="region of interest" description="Disordered" evidence="2">
    <location>
        <begin position="1"/>
        <end position="30"/>
    </location>
</feature>
<gene>
    <name evidence="4" type="ORF">TWF506_007935</name>
</gene>
<evidence type="ECO:0000259" key="3">
    <source>
        <dbReference type="PROSITE" id="PS50157"/>
    </source>
</evidence>
<keyword evidence="1" id="KW-0862">Zinc</keyword>
<reference evidence="4 5" key="1">
    <citation type="submission" date="2019-10" db="EMBL/GenBank/DDBJ databases">
        <authorList>
            <person name="Palmer J.M."/>
        </authorList>
    </citation>
    <scope>NUCLEOTIDE SEQUENCE [LARGE SCALE GENOMIC DNA]</scope>
    <source>
        <strain evidence="4 5">TWF506</strain>
    </source>
</reference>
<accession>A0AAN8S008</accession>
<comment type="caution">
    <text evidence="4">The sequence shown here is derived from an EMBL/GenBank/DDBJ whole genome shotgun (WGS) entry which is preliminary data.</text>
</comment>
<keyword evidence="5" id="KW-1185">Reference proteome</keyword>
<evidence type="ECO:0000313" key="5">
    <source>
        <dbReference type="Proteomes" id="UP001307849"/>
    </source>
</evidence>
<dbReference type="EMBL" id="JAVHJM010000004">
    <property type="protein sequence ID" value="KAK6515607.1"/>
    <property type="molecule type" value="Genomic_DNA"/>
</dbReference>
<protein>
    <recommendedName>
        <fullName evidence="3">C2H2-type domain-containing protein</fullName>
    </recommendedName>
</protein>
<keyword evidence="1" id="KW-0479">Metal-binding</keyword>
<dbReference type="Proteomes" id="UP001307849">
    <property type="component" value="Unassembled WGS sequence"/>
</dbReference>
<feature type="compositionally biased region" description="Basic and acidic residues" evidence="2">
    <location>
        <begin position="1"/>
        <end position="15"/>
    </location>
</feature>
<evidence type="ECO:0000256" key="2">
    <source>
        <dbReference type="SAM" id="MobiDB-lite"/>
    </source>
</evidence>